<organism evidence="1 2">
    <name type="scientific">Nocardioides aestuarii</name>
    <dbReference type="NCBI Taxonomy" id="252231"/>
    <lineage>
        <taxon>Bacteria</taxon>
        <taxon>Bacillati</taxon>
        <taxon>Actinomycetota</taxon>
        <taxon>Actinomycetes</taxon>
        <taxon>Propionibacteriales</taxon>
        <taxon>Nocardioidaceae</taxon>
        <taxon>Nocardioides</taxon>
    </lineage>
</organism>
<sequence>MADAHDAFRGHLRELWPFVRPYVERGVTMTAAEARVMLDQHLADTPYAGEAMLLADRLHALLDRKPEWEERGQCAVLCAAVLYFLEIDDAWSDDTAGGLSDDARVIRAAELALDGA</sequence>
<reference evidence="2" key="1">
    <citation type="journal article" date="2019" name="Int. J. Syst. Evol. Microbiol.">
        <title>The Global Catalogue of Microorganisms (GCM) 10K type strain sequencing project: providing services to taxonomists for standard genome sequencing and annotation.</title>
        <authorList>
            <consortium name="The Broad Institute Genomics Platform"/>
            <consortium name="The Broad Institute Genome Sequencing Center for Infectious Disease"/>
            <person name="Wu L."/>
            <person name="Ma J."/>
        </authorList>
    </citation>
    <scope>NUCLEOTIDE SEQUENCE [LARGE SCALE GENOMIC DNA]</scope>
    <source>
        <strain evidence="2">CGMCC 1.12477</strain>
    </source>
</reference>
<evidence type="ECO:0000313" key="1">
    <source>
        <dbReference type="EMBL" id="MFD1947844.1"/>
    </source>
</evidence>
<name>A0ABW4TQ04_9ACTN</name>
<comment type="caution">
    <text evidence="1">The sequence shown here is derived from an EMBL/GenBank/DDBJ whole genome shotgun (WGS) entry which is preliminary data.</text>
</comment>
<dbReference type="Proteomes" id="UP001597351">
    <property type="component" value="Unassembled WGS sequence"/>
</dbReference>
<gene>
    <name evidence="1" type="ORF">ACFSDE_13675</name>
</gene>
<accession>A0ABW4TQ04</accession>
<dbReference type="RefSeq" id="WP_343919316.1">
    <property type="nucleotide sequence ID" value="NZ_BAAAJT010000002.1"/>
</dbReference>
<proteinExistence type="predicted"/>
<protein>
    <submittedName>
        <fullName evidence="1">Uncharacterized protein</fullName>
    </submittedName>
</protein>
<evidence type="ECO:0000313" key="2">
    <source>
        <dbReference type="Proteomes" id="UP001597351"/>
    </source>
</evidence>
<keyword evidence="2" id="KW-1185">Reference proteome</keyword>
<dbReference type="EMBL" id="JBHUGD010000003">
    <property type="protein sequence ID" value="MFD1947844.1"/>
    <property type="molecule type" value="Genomic_DNA"/>
</dbReference>